<proteinExistence type="predicted"/>
<name>A0ABW2ASC6_9MICO</name>
<evidence type="ECO:0000259" key="1">
    <source>
        <dbReference type="Pfam" id="PF12867"/>
    </source>
</evidence>
<dbReference type="Pfam" id="PF12867">
    <property type="entry name" value="DinB_2"/>
    <property type="match status" value="1"/>
</dbReference>
<dbReference type="EMBL" id="JBHSWJ010000002">
    <property type="protein sequence ID" value="MFC6713773.1"/>
    <property type="molecule type" value="Genomic_DNA"/>
</dbReference>
<dbReference type="RefSeq" id="WP_377821787.1">
    <property type="nucleotide sequence ID" value="NZ_JBHSWJ010000002.1"/>
</dbReference>
<protein>
    <submittedName>
        <fullName evidence="2">DinB family protein</fullName>
    </submittedName>
</protein>
<dbReference type="Gene3D" id="1.20.120.450">
    <property type="entry name" value="dinb family like domain"/>
    <property type="match status" value="1"/>
</dbReference>
<dbReference type="InterPro" id="IPR024775">
    <property type="entry name" value="DinB-like"/>
</dbReference>
<dbReference type="Proteomes" id="UP001596356">
    <property type="component" value="Unassembled WGS sequence"/>
</dbReference>
<dbReference type="InterPro" id="IPR034660">
    <property type="entry name" value="DinB/YfiT-like"/>
</dbReference>
<evidence type="ECO:0000313" key="2">
    <source>
        <dbReference type="EMBL" id="MFC6713773.1"/>
    </source>
</evidence>
<keyword evidence="3" id="KW-1185">Reference proteome</keyword>
<gene>
    <name evidence="2" type="ORF">ACFQBT_08005</name>
</gene>
<comment type="caution">
    <text evidence="2">The sequence shown here is derived from an EMBL/GenBank/DDBJ whole genome shotgun (WGS) entry which is preliminary data.</text>
</comment>
<dbReference type="NCBIfam" id="NF047843">
    <property type="entry name" value="MST_Rv0443"/>
    <property type="match status" value="1"/>
</dbReference>
<evidence type="ECO:0000313" key="3">
    <source>
        <dbReference type="Proteomes" id="UP001596356"/>
    </source>
</evidence>
<feature type="domain" description="DinB-like" evidence="1">
    <location>
        <begin position="12"/>
        <end position="158"/>
    </location>
</feature>
<organism evidence="2 3">
    <name type="scientific">Branchiibius cervicis</name>
    <dbReference type="NCBI Taxonomy" id="908252"/>
    <lineage>
        <taxon>Bacteria</taxon>
        <taxon>Bacillati</taxon>
        <taxon>Actinomycetota</taxon>
        <taxon>Actinomycetes</taxon>
        <taxon>Micrococcales</taxon>
        <taxon>Dermacoccaceae</taxon>
        <taxon>Branchiibius</taxon>
    </lineage>
</organism>
<accession>A0ABW2ASC6</accession>
<sequence>MTTSAQLLQDLFDRIRQEAATVLDGISEAELAAAPGGNNSVAWLLWHTARVQDAQIADVAGHEQLWTADGWARRFALPFDDSATGYGQSLQETAQVTASARLLRDYLEAVADRSNTYLATITDADLDEIVDENWEPPVTLAARLVSIAADDLQHLGQAAYIRGMQR</sequence>
<reference evidence="3" key="1">
    <citation type="journal article" date="2019" name="Int. J. Syst. Evol. Microbiol.">
        <title>The Global Catalogue of Microorganisms (GCM) 10K type strain sequencing project: providing services to taxonomists for standard genome sequencing and annotation.</title>
        <authorList>
            <consortium name="The Broad Institute Genomics Platform"/>
            <consortium name="The Broad Institute Genome Sequencing Center for Infectious Disease"/>
            <person name="Wu L."/>
            <person name="Ma J."/>
        </authorList>
    </citation>
    <scope>NUCLEOTIDE SEQUENCE [LARGE SCALE GENOMIC DNA]</scope>
    <source>
        <strain evidence="3">NBRC 106593</strain>
    </source>
</reference>
<dbReference type="SUPFAM" id="SSF109854">
    <property type="entry name" value="DinB/YfiT-like putative metalloenzymes"/>
    <property type="match status" value="1"/>
</dbReference>